<dbReference type="SUPFAM" id="SSF54236">
    <property type="entry name" value="Ubiquitin-like"/>
    <property type="match status" value="2"/>
</dbReference>
<evidence type="ECO:0008006" key="8">
    <source>
        <dbReference type="Google" id="ProtNLM"/>
    </source>
</evidence>
<dbReference type="PROSITE" id="PS50898">
    <property type="entry name" value="RBD"/>
    <property type="match status" value="2"/>
</dbReference>
<dbReference type="InterPro" id="IPR029071">
    <property type="entry name" value="Ubiquitin-like_domsf"/>
</dbReference>
<keyword evidence="3" id="KW-0732">Signal</keyword>
<dbReference type="InterPro" id="IPR046995">
    <property type="entry name" value="RGS10/12/14-like"/>
</dbReference>
<dbReference type="PROSITE" id="PS50132">
    <property type="entry name" value="RGS"/>
    <property type="match status" value="1"/>
</dbReference>
<dbReference type="PANTHER" id="PTHR45945">
    <property type="entry name" value="REGULATOR OF G-PROTEIN SIGNALING LOCO"/>
    <property type="match status" value="1"/>
</dbReference>
<evidence type="ECO:0000313" key="6">
    <source>
        <dbReference type="EMBL" id="KAF7275127.1"/>
    </source>
</evidence>
<feature type="domain" description="RBD" evidence="5">
    <location>
        <begin position="264"/>
        <end position="334"/>
    </location>
</feature>
<dbReference type="GO" id="GO:0007165">
    <property type="term" value="P:signal transduction"/>
    <property type="evidence" value="ECO:0007669"/>
    <property type="project" value="InterPro"/>
</dbReference>
<dbReference type="PANTHER" id="PTHR45945:SF3">
    <property type="entry name" value="REGULATOR OF G-PROTEIN SIGNALING LOCO"/>
    <property type="match status" value="1"/>
</dbReference>
<dbReference type="GO" id="GO:0008277">
    <property type="term" value="P:regulation of G protein-coupled receptor signaling pathway"/>
    <property type="evidence" value="ECO:0007669"/>
    <property type="project" value="TreeGrafter"/>
</dbReference>
<dbReference type="InterPro" id="IPR003116">
    <property type="entry name" value="RBD_dom"/>
</dbReference>
<sequence>MVELILSHCVLHILCNLLHYVMLCNTISEWDELPLFYSLAEFLKKEFSAENIYFWTACERYRRLSSSPERAAEAERIFKQHLGGGAVEAVNVDAQGRQAAEQGLAEGRPDLFDIAQKQIFNLMKFDSYPRFLKSQLYKQCLAGEVFTPSFDPRLSIHNTVVSFTSTPSKLKKSLSNAEDRRRKSLLPWSRRNANQRSKSRDRNELTTTQKSWDGVLTVPPNEENRRLLSAATDIHSSHSSLTSLDLASNQDYLKHDNVGENRTALCRVLLSNGSTTVVQIKEGETIQQLVNRLLDKRGLYYSSFEVSTNKHQKPLEIVEPSAQLAGCEVTVEQRVVFKLDLPNRKIISVKSKYTKNIVDVLRPILHKYKFNLEEVNVT</sequence>
<comment type="caution">
    <text evidence="6">The sequence shown here is derived from an EMBL/GenBank/DDBJ whole genome shotgun (WGS) entry which is preliminary data.</text>
</comment>
<dbReference type="Pfam" id="PF00615">
    <property type="entry name" value="RGS"/>
    <property type="match status" value="1"/>
</dbReference>
<dbReference type="PRINTS" id="PR01301">
    <property type="entry name" value="RGSPROTEIN"/>
</dbReference>
<dbReference type="InterPro" id="IPR024066">
    <property type="entry name" value="RGS_subdom1/3"/>
</dbReference>
<gene>
    <name evidence="6" type="ORF">GWI33_012158</name>
</gene>
<dbReference type="SUPFAM" id="SSF48097">
    <property type="entry name" value="Regulator of G-protein signaling, RGS"/>
    <property type="match status" value="1"/>
</dbReference>
<dbReference type="Proteomes" id="UP000625711">
    <property type="component" value="Unassembled WGS sequence"/>
</dbReference>
<dbReference type="SMART" id="SM00315">
    <property type="entry name" value="RGS"/>
    <property type="match status" value="1"/>
</dbReference>
<feature type="chain" id="PRO_5032351966" description="Regulator of G-protein signaling loco" evidence="3">
    <location>
        <begin position="27"/>
        <end position="378"/>
    </location>
</feature>
<dbReference type="Gene3D" id="1.10.167.10">
    <property type="entry name" value="Regulator of G-protein Signalling 4, domain 2"/>
    <property type="match status" value="1"/>
</dbReference>
<feature type="signal peptide" evidence="3">
    <location>
        <begin position="1"/>
        <end position="26"/>
    </location>
</feature>
<evidence type="ECO:0000256" key="3">
    <source>
        <dbReference type="SAM" id="SignalP"/>
    </source>
</evidence>
<evidence type="ECO:0000256" key="1">
    <source>
        <dbReference type="ARBA" id="ARBA00022468"/>
    </source>
</evidence>
<evidence type="ECO:0000259" key="5">
    <source>
        <dbReference type="PROSITE" id="PS50898"/>
    </source>
</evidence>
<feature type="domain" description="RBD" evidence="5">
    <location>
        <begin position="335"/>
        <end position="378"/>
    </location>
</feature>
<evidence type="ECO:0000313" key="7">
    <source>
        <dbReference type="Proteomes" id="UP000625711"/>
    </source>
</evidence>
<dbReference type="GO" id="GO:0005737">
    <property type="term" value="C:cytoplasm"/>
    <property type="evidence" value="ECO:0007669"/>
    <property type="project" value="TreeGrafter"/>
</dbReference>
<reference evidence="6" key="1">
    <citation type="submission" date="2020-08" db="EMBL/GenBank/DDBJ databases">
        <title>Genome sequencing and assembly of the red palm weevil Rhynchophorus ferrugineus.</title>
        <authorList>
            <person name="Dias G.B."/>
            <person name="Bergman C.M."/>
            <person name="Manee M."/>
        </authorList>
    </citation>
    <scope>NUCLEOTIDE SEQUENCE</scope>
    <source>
        <strain evidence="6">AA-2017</strain>
        <tissue evidence="6">Whole larva</tissue>
    </source>
</reference>
<dbReference type="EMBL" id="JAACXV010011261">
    <property type="protein sequence ID" value="KAF7275127.1"/>
    <property type="molecule type" value="Genomic_DNA"/>
</dbReference>
<proteinExistence type="predicted"/>
<dbReference type="AlphaFoldDB" id="A0A834IJB9"/>
<protein>
    <recommendedName>
        <fullName evidence="8">Regulator of G-protein signaling loco</fullName>
    </recommendedName>
</protein>
<feature type="domain" description="RGS" evidence="4">
    <location>
        <begin position="39"/>
        <end position="141"/>
    </location>
</feature>
<keyword evidence="1" id="KW-0343">GTPase activation</keyword>
<keyword evidence="7" id="KW-1185">Reference proteome</keyword>
<evidence type="ECO:0000256" key="2">
    <source>
        <dbReference type="SAM" id="MobiDB-lite"/>
    </source>
</evidence>
<dbReference type="InterPro" id="IPR036305">
    <property type="entry name" value="RGS_sf"/>
</dbReference>
<dbReference type="CDD" id="cd01817">
    <property type="entry name" value="RBD1_RGS12_like"/>
    <property type="match status" value="1"/>
</dbReference>
<dbReference type="Gene3D" id="3.10.20.90">
    <property type="entry name" value="Phosphatidylinositol 3-kinase Catalytic Subunit, Chain A, domain 1"/>
    <property type="match status" value="2"/>
</dbReference>
<dbReference type="GO" id="GO:0005096">
    <property type="term" value="F:GTPase activator activity"/>
    <property type="evidence" value="ECO:0007669"/>
    <property type="project" value="UniProtKB-KW"/>
</dbReference>
<evidence type="ECO:0000259" key="4">
    <source>
        <dbReference type="PROSITE" id="PS50132"/>
    </source>
</evidence>
<dbReference type="SMART" id="SM00455">
    <property type="entry name" value="RBD"/>
    <property type="match status" value="1"/>
</dbReference>
<dbReference type="InterPro" id="IPR016137">
    <property type="entry name" value="RGS"/>
</dbReference>
<feature type="non-terminal residue" evidence="6">
    <location>
        <position position="1"/>
    </location>
</feature>
<dbReference type="GO" id="GO:0005886">
    <property type="term" value="C:plasma membrane"/>
    <property type="evidence" value="ECO:0007669"/>
    <property type="project" value="TreeGrafter"/>
</dbReference>
<dbReference type="OrthoDB" id="196547at2759"/>
<feature type="region of interest" description="Disordered" evidence="2">
    <location>
        <begin position="167"/>
        <end position="217"/>
    </location>
</feature>
<dbReference type="GO" id="GO:0005634">
    <property type="term" value="C:nucleus"/>
    <property type="evidence" value="ECO:0007669"/>
    <property type="project" value="TreeGrafter"/>
</dbReference>
<dbReference type="Pfam" id="PF02196">
    <property type="entry name" value="RBD"/>
    <property type="match status" value="1"/>
</dbReference>
<name>A0A834IJB9_RHYFE</name>
<accession>A0A834IJB9</accession>
<dbReference type="InterPro" id="IPR044926">
    <property type="entry name" value="RGS_subdomain_2"/>
</dbReference>
<dbReference type="Gene3D" id="1.10.196.10">
    <property type="match status" value="1"/>
</dbReference>
<dbReference type="FunFam" id="1.10.167.10:FF:000001">
    <property type="entry name" value="Putative regulator of g-protein signaling 12"/>
    <property type="match status" value="1"/>
</dbReference>
<organism evidence="6 7">
    <name type="scientific">Rhynchophorus ferrugineus</name>
    <name type="common">Red palm weevil</name>
    <name type="synonym">Curculio ferrugineus</name>
    <dbReference type="NCBI Taxonomy" id="354439"/>
    <lineage>
        <taxon>Eukaryota</taxon>
        <taxon>Metazoa</taxon>
        <taxon>Ecdysozoa</taxon>
        <taxon>Arthropoda</taxon>
        <taxon>Hexapoda</taxon>
        <taxon>Insecta</taxon>
        <taxon>Pterygota</taxon>
        <taxon>Neoptera</taxon>
        <taxon>Endopterygota</taxon>
        <taxon>Coleoptera</taxon>
        <taxon>Polyphaga</taxon>
        <taxon>Cucujiformia</taxon>
        <taxon>Curculionidae</taxon>
        <taxon>Dryophthorinae</taxon>
        <taxon>Rhynchophorus</taxon>
    </lineage>
</organism>